<keyword evidence="5" id="KW-0032">Aminotransferase</keyword>
<dbReference type="AlphaFoldDB" id="A0A941IPA7"/>
<dbReference type="SUPFAM" id="SSF53383">
    <property type="entry name" value="PLP-dependent transferases"/>
    <property type="match status" value="1"/>
</dbReference>
<dbReference type="Gene3D" id="3.40.640.10">
    <property type="entry name" value="Type I PLP-dependent aspartate aminotransferase-like (Major domain)"/>
    <property type="match status" value="1"/>
</dbReference>
<evidence type="ECO:0000259" key="4">
    <source>
        <dbReference type="Pfam" id="PF07859"/>
    </source>
</evidence>
<keyword evidence="2" id="KW-0663">Pyridoxal phosphate</keyword>
<comment type="similarity">
    <text evidence="2">Belongs to the DegT/DnrJ/EryC1 family.</text>
</comment>
<dbReference type="Pfam" id="PF07859">
    <property type="entry name" value="Abhydrolase_3"/>
    <property type="match status" value="1"/>
</dbReference>
<dbReference type="Pfam" id="PF01041">
    <property type="entry name" value="DegT_DnrJ_EryC1"/>
    <property type="match status" value="1"/>
</dbReference>
<name>A0A941IPA7_9ACTN</name>
<dbReference type="PANTHER" id="PTHR30244:SF34">
    <property type="entry name" value="DTDP-4-AMINO-4,6-DIDEOXYGALACTOSE TRANSAMINASE"/>
    <property type="match status" value="1"/>
</dbReference>
<evidence type="ECO:0000256" key="3">
    <source>
        <dbReference type="SAM" id="MobiDB-lite"/>
    </source>
</evidence>
<dbReference type="SUPFAM" id="SSF53474">
    <property type="entry name" value="alpha/beta-Hydrolases"/>
    <property type="match status" value="1"/>
</dbReference>
<dbReference type="GO" id="GO:0008483">
    <property type="term" value="F:transaminase activity"/>
    <property type="evidence" value="ECO:0007669"/>
    <property type="project" value="UniProtKB-KW"/>
</dbReference>
<dbReference type="InterPro" id="IPR015421">
    <property type="entry name" value="PyrdxlP-dep_Trfase_major"/>
</dbReference>
<protein>
    <submittedName>
        <fullName evidence="5">DegT/DnrJ/EryC1/StrS family aminotransferase</fullName>
    </submittedName>
</protein>
<dbReference type="GO" id="GO:0030170">
    <property type="term" value="F:pyridoxal phosphate binding"/>
    <property type="evidence" value="ECO:0007669"/>
    <property type="project" value="TreeGrafter"/>
</dbReference>
<feature type="domain" description="Alpha/beta hydrolase fold-3" evidence="4">
    <location>
        <begin position="168"/>
        <end position="244"/>
    </location>
</feature>
<dbReference type="Gene3D" id="3.90.1150.10">
    <property type="entry name" value="Aspartate Aminotransferase, domain 1"/>
    <property type="match status" value="1"/>
</dbReference>
<comment type="cofactor">
    <cofactor evidence="1">
        <name>pyridoxal 5'-phosphate</name>
        <dbReference type="ChEBI" id="CHEBI:597326"/>
    </cofactor>
</comment>
<evidence type="ECO:0000256" key="2">
    <source>
        <dbReference type="RuleBase" id="RU004508"/>
    </source>
</evidence>
<proteinExistence type="inferred from homology"/>
<organism evidence="5 6">
    <name type="scientific">Actinospica durhamensis</name>
    <dbReference type="NCBI Taxonomy" id="1508375"/>
    <lineage>
        <taxon>Bacteria</taxon>
        <taxon>Bacillati</taxon>
        <taxon>Actinomycetota</taxon>
        <taxon>Actinomycetes</taxon>
        <taxon>Catenulisporales</taxon>
        <taxon>Actinospicaceae</taxon>
        <taxon>Actinospica</taxon>
    </lineage>
</organism>
<evidence type="ECO:0000256" key="1">
    <source>
        <dbReference type="ARBA" id="ARBA00001933"/>
    </source>
</evidence>
<dbReference type="InterPro" id="IPR000653">
    <property type="entry name" value="DegT/StrS_aminotransferase"/>
</dbReference>
<comment type="caution">
    <text evidence="5">The sequence shown here is derived from an EMBL/GenBank/DDBJ whole genome shotgun (WGS) entry which is preliminary data.</text>
</comment>
<dbReference type="InterPro" id="IPR015422">
    <property type="entry name" value="PyrdxlP-dep_Trfase_small"/>
</dbReference>
<evidence type="ECO:0000313" key="5">
    <source>
        <dbReference type="EMBL" id="MBR7834914.1"/>
    </source>
</evidence>
<dbReference type="Gene3D" id="3.40.50.1820">
    <property type="entry name" value="alpha/beta hydrolase"/>
    <property type="match status" value="1"/>
</dbReference>
<keyword evidence="6" id="KW-1185">Reference proteome</keyword>
<dbReference type="InterPro" id="IPR029058">
    <property type="entry name" value="AB_hydrolase_fold"/>
</dbReference>
<accession>A0A941IPA7</accession>
<dbReference type="EMBL" id="JAGSOG010000075">
    <property type="protein sequence ID" value="MBR7834914.1"/>
    <property type="molecule type" value="Genomic_DNA"/>
</dbReference>
<keyword evidence="5" id="KW-0808">Transferase</keyword>
<dbReference type="GO" id="GO:0016787">
    <property type="term" value="F:hydrolase activity"/>
    <property type="evidence" value="ECO:0007669"/>
    <property type="project" value="InterPro"/>
</dbReference>
<dbReference type="Proteomes" id="UP000675781">
    <property type="component" value="Unassembled WGS sequence"/>
</dbReference>
<dbReference type="InterPro" id="IPR015424">
    <property type="entry name" value="PyrdxlP-dep_Trfase"/>
</dbReference>
<reference evidence="5" key="1">
    <citation type="submission" date="2021-04" db="EMBL/GenBank/DDBJ databases">
        <title>Genome based classification of Actinospica acidithermotolerans sp. nov., an actinobacterium isolated from an Indonesian hot spring.</title>
        <authorList>
            <person name="Kusuma A.B."/>
            <person name="Putra K.E."/>
            <person name="Nafisah S."/>
            <person name="Loh J."/>
            <person name="Nouioui I."/>
            <person name="Goodfellow M."/>
        </authorList>
    </citation>
    <scope>NUCLEOTIDE SEQUENCE</scope>
    <source>
        <strain evidence="5">CSCA 57</strain>
    </source>
</reference>
<dbReference type="RefSeq" id="WP_212529430.1">
    <property type="nucleotide sequence ID" value="NZ_JAGSOG010000075.1"/>
</dbReference>
<gene>
    <name evidence="5" type="ORF">KDL01_16695</name>
</gene>
<dbReference type="InterPro" id="IPR013094">
    <property type="entry name" value="AB_hydrolase_3"/>
</dbReference>
<feature type="region of interest" description="Disordered" evidence="3">
    <location>
        <begin position="14"/>
        <end position="34"/>
    </location>
</feature>
<feature type="compositionally biased region" description="Basic and acidic residues" evidence="3">
    <location>
        <begin position="19"/>
        <end position="34"/>
    </location>
</feature>
<sequence>MQINRLSRAVADAARVRAGHRDEGPAGAADEGHAQRVRAASARRIRAALVRLARVDPFAVPAFELTRRSESSHEGVRRVELEFRSAARDGIRAVLLIPQAVAAPPPAVLVSPGRHAVLDQVAGLAPADYPDRAVAAHLADAGLAALTVDYGLDTGFAEAGLGGRDEAAVLASAFELSGQPLLGALIEDNLGALAWLRAQPEVDGARIGLFGHSLGGAVALHTALLADGAPPLCTAGHIGTYPILYTKSLGGSPLAVLPGILEHADLPDLYAALAPRALHLQYGTRDPNLLPADAAEAAESIRGAWRSASDPTGTVEVLELDMGHGTDTGLAAEFFVKTLGSAADPVDALVPPLKVRFDLAARREIADAVDESLQSGVLTLGPVLKWFEAEAEPWIGRPAAAVSSGSSALEIAYRAVGVAGRTVFVPVNTFFATAASATRAGARVEFVDMELDGLGMDPDALRAALDRHEDVAAVVLVHLGGVISPTVPRIRALCDERGIAVIEDAAHAFGSRLDGVWAGSFGRFGAFSLYPTKVLTSAEGGILAAEDPADLDLVLRLRDHGKAAFESPLHDCEGGNWRLSEVHAAVGLAHLRRFAEMTEERASLAAWYDEALSGINGLTAYQPPAALSSSWYKYIAYLPDGVDRVALKRRLRERHGIALAGEVYDRLLTDQPFFADGDRTRFPAARWFTERHVCLPLYPTLTRRQQERTVEALREELGG</sequence>
<dbReference type="GO" id="GO:0000271">
    <property type="term" value="P:polysaccharide biosynthetic process"/>
    <property type="evidence" value="ECO:0007669"/>
    <property type="project" value="TreeGrafter"/>
</dbReference>
<evidence type="ECO:0000313" key="6">
    <source>
        <dbReference type="Proteomes" id="UP000675781"/>
    </source>
</evidence>
<dbReference type="PANTHER" id="PTHR30244">
    <property type="entry name" value="TRANSAMINASE"/>
    <property type="match status" value="1"/>
</dbReference>